<comment type="caution">
    <text evidence="2">The sequence shown here is derived from an EMBL/GenBank/DDBJ whole genome shotgun (WGS) entry which is preliminary data.</text>
</comment>
<protein>
    <submittedName>
        <fullName evidence="2">Uncharacterized protein</fullName>
    </submittedName>
</protein>
<evidence type="ECO:0000256" key="1">
    <source>
        <dbReference type="SAM" id="MobiDB-lite"/>
    </source>
</evidence>
<dbReference type="Proteomes" id="UP000762676">
    <property type="component" value="Unassembled WGS sequence"/>
</dbReference>
<name>A0AAV4FN92_9GAST</name>
<dbReference type="EMBL" id="BMAT01004464">
    <property type="protein sequence ID" value="GFR73806.1"/>
    <property type="molecule type" value="Genomic_DNA"/>
</dbReference>
<organism evidence="2 3">
    <name type="scientific">Elysia marginata</name>
    <dbReference type="NCBI Taxonomy" id="1093978"/>
    <lineage>
        <taxon>Eukaryota</taxon>
        <taxon>Metazoa</taxon>
        <taxon>Spiralia</taxon>
        <taxon>Lophotrochozoa</taxon>
        <taxon>Mollusca</taxon>
        <taxon>Gastropoda</taxon>
        <taxon>Heterobranchia</taxon>
        <taxon>Euthyneura</taxon>
        <taxon>Panpulmonata</taxon>
        <taxon>Sacoglossa</taxon>
        <taxon>Placobranchoidea</taxon>
        <taxon>Plakobranchidae</taxon>
        <taxon>Elysia</taxon>
    </lineage>
</organism>
<proteinExistence type="predicted"/>
<evidence type="ECO:0000313" key="2">
    <source>
        <dbReference type="EMBL" id="GFR73806.1"/>
    </source>
</evidence>
<feature type="region of interest" description="Disordered" evidence="1">
    <location>
        <begin position="330"/>
        <end position="370"/>
    </location>
</feature>
<gene>
    <name evidence="2" type="ORF">ElyMa_002145700</name>
</gene>
<evidence type="ECO:0000313" key="3">
    <source>
        <dbReference type="Proteomes" id="UP000762676"/>
    </source>
</evidence>
<reference evidence="2 3" key="1">
    <citation type="journal article" date="2021" name="Elife">
        <title>Chloroplast acquisition without the gene transfer in kleptoplastic sea slugs, Plakobranchus ocellatus.</title>
        <authorList>
            <person name="Maeda T."/>
            <person name="Takahashi S."/>
            <person name="Yoshida T."/>
            <person name="Shimamura S."/>
            <person name="Takaki Y."/>
            <person name="Nagai Y."/>
            <person name="Toyoda A."/>
            <person name="Suzuki Y."/>
            <person name="Arimoto A."/>
            <person name="Ishii H."/>
            <person name="Satoh N."/>
            <person name="Nishiyama T."/>
            <person name="Hasebe M."/>
            <person name="Maruyama T."/>
            <person name="Minagawa J."/>
            <person name="Obokata J."/>
            <person name="Shigenobu S."/>
        </authorList>
    </citation>
    <scope>NUCLEOTIDE SEQUENCE [LARGE SCALE GENOMIC DNA]</scope>
</reference>
<keyword evidence="3" id="KW-1185">Reference proteome</keyword>
<accession>A0AAV4FN92</accession>
<dbReference type="AlphaFoldDB" id="A0AAV4FN92"/>
<sequence>MDGISHNPKLRLYPIKTSVSQRESVTKESKKISMKKITTVTTARYLGRKVINKNYKTVISTDKSCNVVVLQRKLPEIPTMEETENSHGDLSKLTTFCVPLANLRVEAEDKVVSKNCQPVTLDKHGCTPETSIAVSQVDSKCKNRALEEEGTYSDIKTPDKTCVGYSSNGNIRLLTGGRNEESDESVKTIPEGYEDLTRNGKLGNLLQNKSSYVSGNIQYQETIEEKTTPIQFKYILHNPHVHTSDQASLTNANDKISKSQKDKYDLQLHRSKVAKDDHLNSDSGLRYEGFHTDLSRPKSHASFVSSPIKINTSLESSVAKEVQTKECTKMDQAKPSRHVRQETTVPVRPATPEVTTNVKPDARESSGSTRESYCGLSFLDCRSIWPIGRLLGQQEKKKTKKIFCYKDYLTA</sequence>